<organism evidence="2 3">
    <name type="scientific">Calicophoron daubneyi</name>
    <name type="common">Rumen fluke</name>
    <name type="synonym">Paramphistomum daubneyi</name>
    <dbReference type="NCBI Taxonomy" id="300641"/>
    <lineage>
        <taxon>Eukaryota</taxon>
        <taxon>Metazoa</taxon>
        <taxon>Spiralia</taxon>
        <taxon>Lophotrochozoa</taxon>
        <taxon>Platyhelminthes</taxon>
        <taxon>Trematoda</taxon>
        <taxon>Digenea</taxon>
        <taxon>Plagiorchiida</taxon>
        <taxon>Pronocephalata</taxon>
        <taxon>Paramphistomoidea</taxon>
        <taxon>Paramphistomidae</taxon>
        <taxon>Calicophoron</taxon>
    </lineage>
</organism>
<dbReference type="EMBL" id="CAXLJL010000423">
    <property type="protein sequence ID" value="CAL5137695.1"/>
    <property type="molecule type" value="Genomic_DNA"/>
</dbReference>
<feature type="compositionally biased region" description="Basic and acidic residues" evidence="1">
    <location>
        <begin position="408"/>
        <end position="417"/>
    </location>
</feature>
<feature type="compositionally biased region" description="Polar residues" evidence="1">
    <location>
        <begin position="125"/>
        <end position="134"/>
    </location>
</feature>
<feature type="compositionally biased region" description="Polar residues" evidence="1">
    <location>
        <begin position="106"/>
        <end position="115"/>
    </location>
</feature>
<dbReference type="AlphaFoldDB" id="A0AAV2TLQ2"/>
<dbReference type="Proteomes" id="UP001497525">
    <property type="component" value="Unassembled WGS sequence"/>
</dbReference>
<evidence type="ECO:0000256" key="1">
    <source>
        <dbReference type="SAM" id="MobiDB-lite"/>
    </source>
</evidence>
<evidence type="ECO:0000313" key="3">
    <source>
        <dbReference type="Proteomes" id="UP001497525"/>
    </source>
</evidence>
<evidence type="ECO:0000313" key="2">
    <source>
        <dbReference type="EMBL" id="CAL5137695.1"/>
    </source>
</evidence>
<gene>
    <name evidence="2" type="ORF">CDAUBV1_LOCUS11966</name>
</gene>
<comment type="caution">
    <text evidence="2">The sequence shown here is derived from an EMBL/GenBank/DDBJ whole genome shotgun (WGS) entry which is preliminary data.</text>
</comment>
<proteinExistence type="predicted"/>
<reference evidence="2" key="1">
    <citation type="submission" date="2024-06" db="EMBL/GenBank/DDBJ databases">
        <authorList>
            <person name="Liu X."/>
            <person name="Lenzi L."/>
            <person name="Haldenby T S."/>
            <person name="Uol C."/>
        </authorList>
    </citation>
    <scope>NUCLEOTIDE SEQUENCE</scope>
</reference>
<accession>A0AAV2TLQ2</accession>
<sequence>MATCNTNGLLKHLADSVFNEVALGSIPDSTQISSELSESKEARYPSNMAPRVVADPNVASNFLDEENGLICGVNHCPCPKNGLACPDIEEVQKPKKIPKLEPQPAIATSRSTPNLQFRKGGESPDITSRSSLSRQRLENCSDRLETIRAKSAAMLTRLVSLSFRNSVPAAVSASGVPAIVSRILAPEETESSSDDDEHLASPKTSYEENWLCTRAIISSQWHFLLSEIKRTEKRLRNLRILRASFRKWKASLPLQTPGDLPQACCSRAVPFSSNWRERHTYHDIASPKCAQLVCELDKNAVDSYVRCSCVPPQTGPCIVCCGFSPPELPQASEVTQSVDLLSRARPLCGHIHQKLSFSGDIQLSLRLESRLAASDVSFQPHKSTVHCVPPADKPNCLRNVIVISPQNKRDQTCEHDQSTPVGRSKPTLATQPRRGSRGLYNHHATRLRKYRDHLPCPSVRVYNTKTVNGSTSALRRILDLAQEAEVSSSIAARKRITKMKER</sequence>
<feature type="region of interest" description="Disordered" evidence="1">
    <location>
        <begin position="101"/>
        <end position="134"/>
    </location>
</feature>
<name>A0AAV2TLQ2_CALDB</name>
<feature type="region of interest" description="Disordered" evidence="1">
    <location>
        <begin position="408"/>
        <end position="438"/>
    </location>
</feature>
<protein>
    <submittedName>
        <fullName evidence="2">Uncharacterized protein</fullName>
    </submittedName>
</protein>